<dbReference type="CDD" id="cd07572">
    <property type="entry name" value="nit"/>
    <property type="match status" value="1"/>
</dbReference>
<dbReference type="EMBL" id="AVOT02009675">
    <property type="protein sequence ID" value="MBW0488587.1"/>
    <property type="molecule type" value="Genomic_DNA"/>
</dbReference>
<name>A0A9Q3CRM1_9BASI</name>
<organism evidence="3 4">
    <name type="scientific">Austropuccinia psidii MF-1</name>
    <dbReference type="NCBI Taxonomy" id="1389203"/>
    <lineage>
        <taxon>Eukaryota</taxon>
        <taxon>Fungi</taxon>
        <taxon>Dikarya</taxon>
        <taxon>Basidiomycota</taxon>
        <taxon>Pucciniomycotina</taxon>
        <taxon>Pucciniomycetes</taxon>
        <taxon>Pucciniales</taxon>
        <taxon>Sphaerophragmiaceae</taxon>
        <taxon>Austropuccinia</taxon>
    </lineage>
</organism>
<protein>
    <recommendedName>
        <fullName evidence="2">CN hydrolase domain-containing protein</fullName>
    </recommendedName>
</protein>
<dbReference type="Pfam" id="PF00795">
    <property type="entry name" value="CN_hydrolase"/>
    <property type="match status" value="1"/>
</dbReference>
<gene>
    <name evidence="3" type="ORF">O181_028302</name>
</gene>
<dbReference type="Proteomes" id="UP000765509">
    <property type="component" value="Unassembled WGS sequence"/>
</dbReference>
<dbReference type="PANTHER" id="PTHR23088:SF27">
    <property type="entry name" value="DEAMINATED GLUTATHIONE AMIDASE"/>
    <property type="match status" value="1"/>
</dbReference>
<evidence type="ECO:0000259" key="2">
    <source>
        <dbReference type="PROSITE" id="PS50263"/>
    </source>
</evidence>
<dbReference type="SUPFAM" id="SSF56317">
    <property type="entry name" value="Carbon-nitrogen hydrolase"/>
    <property type="match status" value="1"/>
</dbReference>
<dbReference type="AlphaFoldDB" id="A0A9Q3CRM1"/>
<dbReference type="GO" id="GO:0016811">
    <property type="term" value="F:hydrolase activity, acting on carbon-nitrogen (but not peptide) bonds, in linear amides"/>
    <property type="evidence" value="ECO:0007669"/>
    <property type="project" value="InterPro"/>
</dbReference>
<dbReference type="PROSITE" id="PS50263">
    <property type="entry name" value="CN_HYDROLASE"/>
    <property type="match status" value="1"/>
</dbReference>
<keyword evidence="1" id="KW-0378">Hydrolase</keyword>
<dbReference type="PANTHER" id="PTHR23088">
    <property type="entry name" value="NITRILASE-RELATED"/>
    <property type="match status" value="1"/>
</dbReference>
<evidence type="ECO:0000313" key="4">
    <source>
        <dbReference type="Proteomes" id="UP000765509"/>
    </source>
</evidence>
<evidence type="ECO:0000256" key="1">
    <source>
        <dbReference type="ARBA" id="ARBA00022801"/>
    </source>
</evidence>
<dbReference type="InterPro" id="IPR045254">
    <property type="entry name" value="Nit1/2_C-N_Hydrolase"/>
</dbReference>
<proteinExistence type="predicted"/>
<dbReference type="Gene3D" id="3.60.110.10">
    <property type="entry name" value="Carbon-nitrogen hydrolase"/>
    <property type="match status" value="1"/>
</dbReference>
<dbReference type="InterPro" id="IPR003010">
    <property type="entry name" value="C-N_Hydrolase"/>
</dbReference>
<keyword evidence="4" id="KW-1185">Reference proteome</keyword>
<comment type="caution">
    <text evidence="3">The sequence shown here is derived from an EMBL/GenBank/DDBJ whole genome shotgun (WGS) entry which is preliminary data.</text>
</comment>
<dbReference type="OrthoDB" id="10250282at2759"/>
<reference evidence="3" key="1">
    <citation type="submission" date="2021-03" db="EMBL/GenBank/DDBJ databases">
        <title>Draft genome sequence of rust myrtle Austropuccinia psidii MF-1, a brazilian biotype.</title>
        <authorList>
            <person name="Quecine M.C."/>
            <person name="Pachon D.M.R."/>
            <person name="Bonatelli M.L."/>
            <person name="Correr F.H."/>
            <person name="Franceschini L.M."/>
            <person name="Leite T.F."/>
            <person name="Margarido G.R.A."/>
            <person name="Almeida C.A."/>
            <person name="Ferrarezi J.A."/>
            <person name="Labate C.A."/>
        </authorList>
    </citation>
    <scope>NUCLEOTIDE SEQUENCE</scope>
    <source>
        <strain evidence="3">MF-1</strain>
    </source>
</reference>
<feature type="domain" description="CN hydrolase" evidence="2">
    <location>
        <begin position="1"/>
        <end position="263"/>
    </location>
</feature>
<dbReference type="InterPro" id="IPR036526">
    <property type="entry name" value="C-N_Hydrolase_sf"/>
</dbReference>
<accession>A0A9Q3CRM1</accession>
<sequence>MVLAAVAQLCSRADIMENLVRCQSIIRRASAQGAKMIFLPEASDFIADPSCYPSLSTTLDKSKFVQGIQSSARQYQCWVSVGVHEKNSEGSKKCFNTSLIISDQGLIEQAYRKIHLFDIDLNKDTAANESQSISPGKELLKPLSTPIGIIGQLICYDVRFPEPALIHRLRNAHVLSYPSAFTVRTGAAHWQTLLRARAIETQCYVIAAAQVGVHMDHPVRQSWGHAMIIDPWGTILAQAPDLPPPKVENEEWGTNISLADINLDTLNSLRLSMPVFNQRRNDIYPRLD</sequence>
<evidence type="ECO:0000313" key="3">
    <source>
        <dbReference type="EMBL" id="MBW0488587.1"/>
    </source>
</evidence>